<dbReference type="InterPro" id="IPR011042">
    <property type="entry name" value="6-blade_b-propeller_TolB-like"/>
</dbReference>
<dbReference type="Gene3D" id="3.40.50.1820">
    <property type="entry name" value="alpha/beta hydrolase"/>
    <property type="match status" value="1"/>
</dbReference>
<keyword evidence="1" id="KW-0378">Hydrolase</keyword>
<dbReference type="Proteomes" id="UP000270219">
    <property type="component" value="Unassembled WGS sequence"/>
</dbReference>
<evidence type="ECO:0000256" key="1">
    <source>
        <dbReference type="ARBA" id="ARBA00022801"/>
    </source>
</evidence>
<name>A0A498D2A0_9BACI</name>
<dbReference type="GO" id="GO:0004252">
    <property type="term" value="F:serine-type endopeptidase activity"/>
    <property type="evidence" value="ECO:0007669"/>
    <property type="project" value="TreeGrafter"/>
</dbReference>
<dbReference type="InterPro" id="IPR001375">
    <property type="entry name" value="Peptidase_S9_cat"/>
</dbReference>
<organism evidence="3 4">
    <name type="scientific">Oceanobacillus piezotolerans</name>
    <dbReference type="NCBI Taxonomy" id="2448030"/>
    <lineage>
        <taxon>Bacteria</taxon>
        <taxon>Bacillati</taxon>
        <taxon>Bacillota</taxon>
        <taxon>Bacilli</taxon>
        <taxon>Bacillales</taxon>
        <taxon>Bacillaceae</taxon>
        <taxon>Oceanobacillus</taxon>
    </lineage>
</organism>
<evidence type="ECO:0000313" key="4">
    <source>
        <dbReference type="Proteomes" id="UP000270219"/>
    </source>
</evidence>
<protein>
    <submittedName>
        <fullName evidence="3">S9 family peptidase</fullName>
    </submittedName>
</protein>
<evidence type="ECO:0000259" key="2">
    <source>
        <dbReference type="Pfam" id="PF00326"/>
    </source>
</evidence>
<evidence type="ECO:0000313" key="3">
    <source>
        <dbReference type="EMBL" id="RLL41349.1"/>
    </source>
</evidence>
<dbReference type="InterPro" id="IPR029058">
    <property type="entry name" value="AB_hydrolase_fold"/>
</dbReference>
<dbReference type="AlphaFoldDB" id="A0A498D2A0"/>
<proteinExistence type="predicted"/>
<dbReference type="OrthoDB" id="108903at2"/>
<reference evidence="3 4" key="1">
    <citation type="submission" date="2018-10" db="EMBL/GenBank/DDBJ databases">
        <title>Oceanobacillus sp. YLB-02 draft genome.</title>
        <authorList>
            <person name="Yu L."/>
        </authorList>
    </citation>
    <scope>NUCLEOTIDE SEQUENCE [LARGE SCALE GENOMIC DNA]</scope>
    <source>
        <strain evidence="3 4">YLB-02</strain>
    </source>
</reference>
<dbReference type="Pfam" id="PF00326">
    <property type="entry name" value="Peptidase_S9"/>
    <property type="match status" value="1"/>
</dbReference>
<comment type="caution">
    <text evidence="3">The sequence shown here is derived from an EMBL/GenBank/DDBJ whole genome shotgun (WGS) entry which is preliminary data.</text>
</comment>
<dbReference type="RefSeq" id="WP_121524740.1">
    <property type="nucleotide sequence ID" value="NZ_RCHR01000008.1"/>
</dbReference>
<keyword evidence="4" id="KW-1185">Reference proteome</keyword>
<sequence>MIEFPKPNLEQFFQTFNITDFVVSKDEELLLFNSNLNGKMNLWAIDLKSSGFPYLFAQRDQDAGFLQFDPKDRYVLAGYDNNGDENYQIYAISPKGGEPIPFITGDKEEKYYLAHINHDGNRVYYNTSEGNPSFFNTYVRNLEAGTNELLYEGEKGPTILEAVSMDEKTFVYSQTFGNTYSILFAKIDDATYSFTPDPQIIHVAGNPVFTDNNQIYFVTNYESEYSYLAKFDVFSQTFTKVLSIESESITSLKWDKRHKVFYFVTEKGVVDCLYRYDPNQKNLEKLNPPVDVMEKLDIGETGNVYVLGRSAREPQNIFSLKAGEEWKRITNNRVLGISKEEMVEPQVIHYSSFDGMNIEALLFKPKPENDNGYTIFWPHGGPQAAERKQFRTMFQCAVNRGYTIFAPNFRGSTGYGTTFVKLVEQDWGEGPRLDNLAGIEWLFNNNISDKNRLFLVGGSYGGYMALLLHGRHPEYFKAVVDIFGPSDLFTFVNSVPDHWKPLLESLIGDPVRDKDKFIKESPITYLSEMTKPMLVIQGAMDPRVVKAESDQIVAKLKEKGREVEYLVLEDEGHGFSKKDNEIQVYSLIFDFLDRHQGSLNSQDVKRLGHN</sequence>
<dbReference type="PANTHER" id="PTHR42776:SF27">
    <property type="entry name" value="DIPEPTIDYL PEPTIDASE FAMILY MEMBER 6"/>
    <property type="match status" value="1"/>
</dbReference>
<dbReference type="PANTHER" id="PTHR42776">
    <property type="entry name" value="SERINE PEPTIDASE S9 FAMILY MEMBER"/>
    <property type="match status" value="1"/>
</dbReference>
<feature type="domain" description="Peptidase S9 prolyl oligopeptidase catalytic" evidence="2">
    <location>
        <begin position="389"/>
        <end position="597"/>
    </location>
</feature>
<dbReference type="Gene3D" id="2.120.10.30">
    <property type="entry name" value="TolB, C-terminal domain"/>
    <property type="match status" value="1"/>
</dbReference>
<gene>
    <name evidence="3" type="ORF">D8M04_17670</name>
</gene>
<accession>A0A498D2A0</accession>
<dbReference type="SUPFAM" id="SSF69322">
    <property type="entry name" value="Tricorn protease domain 2"/>
    <property type="match status" value="1"/>
</dbReference>
<dbReference type="SUPFAM" id="SSF53474">
    <property type="entry name" value="alpha/beta-Hydrolases"/>
    <property type="match status" value="1"/>
</dbReference>
<dbReference type="EMBL" id="RCHR01000008">
    <property type="protein sequence ID" value="RLL41349.1"/>
    <property type="molecule type" value="Genomic_DNA"/>
</dbReference>
<dbReference type="GO" id="GO:0006508">
    <property type="term" value="P:proteolysis"/>
    <property type="evidence" value="ECO:0007669"/>
    <property type="project" value="InterPro"/>
</dbReference>